<comment type="caution">
    <text evidence="1">The sequence shown here is derived from an EMBL/GenBank/DDBJ whole genome shotgun (WGS) entry which is preliminary data.</text>
</comment>
<evidence type="ECO:0000313" key="1">
    <source>
        <dbReference type="EMBL" id="KAH9797162.1"/>
    </source>
</evidence>
<name>A0ACB8NG52_CITSI</name>
<reference evidence="2" key="1">
    <citation type="journal article" date="2023" name="Hortic. Res.">
        <title>A chromosome-level phased genome enabling allele-level studies in sweet orange: a case study on citrus Huanglongbing tolerance.</title>
        <authorList>
            <person name="Wu B."/>
            <person name="Yu Q."/>
            <person name="Deng Z."/>
            <person name="Duan Y."/>
            <person name="Luo F."/>
            <person name="Gmitter F. Jr."/>
        </authorList>
    </citation>
    <scope>NUCLEOTIDE SEQUENCE [LARGE SCALE GENOMIC DNA]</scope>
    <source>
        <strain evidence="2">cv. Valencia</strain>
    </source>
</reference>
<protein>
    <submittedName>
        <fullName evidence="1">Deneddylase</fullName>
    </submittedName>
</protein>
<evidence type="ECO:0000313" key="2">
    <source>
        <dbReference type="Proteomes" id="UP000829398"/>
    </source>
</evidence>
<dbReference type="EMBL" id="CM039171">
    <property type="protein sequence ID" value="KAH9797162.1"/>
    <property type="molecule type" value="Genomic_DNA"/>
</dbReference>
<dbReference type="Proteomes" id="UP000829398">
    <property type="component" value="Chromosome 2"/>
</dbReference>
<gene>
    <name evidence="1" type="ORF">KPL71_005776</name>
</gene>
<proteinExistence type="predicted"/>
<sequence>MAHIHVHTLFSPTFCIPRSPLTSSRNHFAALSCTSPKTTASLSSEQDVLQAVVESDGKTLPCVRTYENDLVRLSLFGAVGFDQALTAAAADGGQAANEHVVSGIPAMVVETVFPGPSGERATISTRLFLPASKVKEKAFKLRKSLSKDVLNGSSSRNILAMTFRQVVMHQLWSFELVLFRPGTERNMEDLGNQREVPASFALTSSDERVISVLAEVVCLSALQSTESHFLDNSLRKTSSYFFRWFQKPKRITSKDSSVVVYKLFEDEIVENAKTLLETFNSTKESIKPVKMRSKHLWWTPSAHSKLEKIGGREFSIWTSENVPAYRLEIDVSRYNDVKLEGWRKSAENRLIALLCSQRDSSFLKILSVTLASGIFLVAISALGQRSSPHLHKGEKFSGELRSLASSEIWNALRQPVDAVKLEEMCVSIIKRIKDTFDWPGDIMTEMSIGAWIGEIPNYLKLSHEDDSTSEGNLTAALEKIDPDIKSSMQDIASYQVVLSTEGKIVGFQPTSRVGVNHWAASPLAKEMYGGRKLSPGLIEPSLKIHLPNEVVLIELLMSVNPDSCFALARPIQ</sequence>
<keyword evidence="2" id="KW-1185">Reference proteome</keyword>
<organism evidence="1 2">
    <name type="scientific">Citrus sinensis</name>
    <name type="common">Sweet orange</name>
    <name type="synonym">Citrus aurantium var. sinensis</name>
    <dbReference type="NCBI Taxonomy" id="2711"/>
    <lineage>
        <taxon>Eukaryota</taxon>
        <taxon>Viridiplantae</taxon>
        <taxon>Streptophyta</taxon>
        <taxon>Embryophyta</taxon>
        <taxon>Tracheophyta</taxon>
        <taxon>Spermatophyta</taxon>
        <taxon>Magnoliopsida</taxon>
        <taxon>eudicotyledons</taxon>
        <taxon>Gunneridae</taxon>
        <taxon>Pentapetalae</taxon>
        <taxon>rosids</taxon>
        <taxon>malvids</taxon>
        <taxon>Sapindales</taxon>
        <taxon>Rutaceae</taxon>
        <taxon>Aurantioideae</taxon>
        <taxon>Citrus</taxon>
    </lineage>
</organism>
<accession>A0ACB8NG52</accession>